<evidence type="ECO:0000313" key="2">
    <source>
        <dbReference type="Proteomes" id="UP000016924"/>
    </source>
</evidence>
<protein>
    <submittedName>
        <fullName evidence="1">Uncharacterized protein</fullName>
    </submittedName>
</protein>
<dbReference type="OrthoDB" id="2157530at2759"/>
<dbReference type="AlphaFoldDB" id="R7YJI1"/>
<dbReference type="RefSeq" id="XP_007777350.1">
    <property type="nucleotide sequence ID" value="XM_007779160.1"/>
</dbReference>
<proteinExistence type="predicted"/>
<dbReference type="STRING" id="1168221.R7YJI1"/>
<dbReference type="Proteomes" id="UP000016924">
    <property type="component" value="Unassembled WGS sequence"/>
</dbReference>
<keyword evidence="2" id="KW-1185">Reference proteome</keyword>
<evidence type="ECO:0000313" key="1">
    <source>
        <dbReference type="EMBL" id="EON62033.1"/>
    </source>
</evidence>
<gene>
    <name evidence="1" type="ORF">W97_01252</name>
</gene>
<dbReference type="EMBL" id="JH767557">
    <property type="protein sequence ID" value="EON62033.1"/>
    <property type="molecule type" value="Genomic_DNA"/>
</dbReference>
<name>R7YJI1_CONA1</name>
<organism evidence="1 2">
    <name type="scientific">Coniosporium apollinis (strain CBS 100218)</name>
    <name type="common">Rock-inhabiting black yeast</name>
    <dbReference type="NCBI Taxonomy" id="1168221"/>
    <lineage>
        <taxon>Eukaryota</taxon>
        <taxon>Fungi</taxon>
        <taxon>Dikarya</taxon>
        <taxon>Ascomycota</taxon>
        <taxon>Pezizomycotina</taxon>
        <taxon>Dothideomycetes</taxon>
        <taxon>Dothideomycetes incertae sedis</taxon>
        <taxon>Coniosporium</taxon>
    </lineage>
</organism>
<dbReference type="GeneID" id="19898563"/>
<dbReference type="HOGENOM" id="CLU_2621935_0_0_1"/>
<reference evidence="2" key="1">
    <citation type="submission" date="2012-06" db="EMBL/GenBank/DDBJ databases">
        <title>The genome sequence of Coniosporium apollinis CBS 100218.</title>
        <authorList>
            <consortium name="The Broad Institute Genome Sequencing Platform"/>
            <person name="Cuomo C."/>
            <person name="Gorbushina A."/>
            <person name="Noack S."/>
            <person name="Walker B."/>
            <person name="Young S.K."/>
            <person name="Zeng Q."/>
            <person name="Gargeya S."/>
            <person name="Fitzgerald M."/>
            <person name="Haas B."/>
            <person name="Abouelleil A."/>
            <person name="Alvarado L."/>
            <person name="Arachchi H.M."/>
            <person name="Berlin A.M."/>
            <person name="Chapman S.B."/>
            <person name="Goldberg J."/>
            <person name="Griggs A."/>
            <person name="Gujja S."/>
            <person name="Hansen M."/>
            <person name="Howarth C."/>
            <person name="Imamovic A."/>
            <person name="Larimer J."/>
            <person name="McCowan C."/>
            <person name="Montmayeur A."/>
            <person name="Murphy C."/>
            <person name="Neiman D."/>
            <person name="Pearson M."/>
            <person name="Priest M."/>
            <person name="Roberts A."/>
            <person name="Saif S."/>
            <person name="Shea T."/>
            <person name="Sisk P."/>
            <person name="Sykes S."/>
            <person name="Wortman J."/>
            <person name="Nusbaum C."/>
            <person name="Birren B."/>
        </authorList>
    </citation>
    <scope>NUCLEOTIDE SEQUENCE [LARGE SCALE GENOMIC DNA]</scope>
    <source>
        <strain evidence="2">CBS 100218</strain>
    </source>
</reference>
<accession>R7YJI1</accession>
<sequence length="78" mass="8780">MAEFLQRVQSVVWNRKLIRTAKGHYLGLGPEKTEVGDGTDGKPVYTLVGEAYVHGKMDGEAIDFQVENQILVEKFELE</sequence>